<evidence type="ECO:0000313" key="5">
    <source>
        <dbReference type="EMBL" id="SIO07706.1"/>
    </source>
</evidence>
<dbReference type="AlphaFoldDB" id="A0A1N6GJL7"/>
<dbReference type="Pfam" id="PF13378">
    <property type="entry name" value="MR_MLE_C"/>
    <property type="match status" value="1"/>
</dbReference>
<dbReference type="OrthoDB" id="9802699at2"/>
<dbReference type="GO" id="GO:0016836">
    <property type="term" value="F:hydro-lyase activity"/>
    <property type="evidence" value="ECO:0007669"/>
    <property type="project" value="TreeGrafter"/>
</dbReference>
<dbReference type="SMART" id="SM00922">
    <property type="entry name" value="MR_MLE"/>
    <property type="match status" value="1"/>
</dbReference>
<feature type="domain" description="Mandelate racemase/muconate lactonizing enzyme C-terminal" evidence="4">
    <location>
        <begin position="144"/>
        <end position="240"/>
    </location>
</feature>
<reference evidence="6" key="1">
    <citation type="submission" date="2016-11" db="EMBL/GenBank/DDBJ databases">
        <authorList>
            <person name="Varghese N."/>
            <person name="Submissions S."/>
        </authorList>
    </citation>
    <scope>NUCLEOTIDE SEQUENCE [LARGE SCALE GENOMIC DNA]</scope>
    <source>
        <strain evidence="6">DSM 8595</strain>
    </source>
</reference>
<evidence type="ECO:0000256" key="1">
    <source>
        <dbReference type="ARBA" id="ARBA00001946"/>
    </source>
</evidence>
<dbReference type="SFLD" id="SFLDS00001">
    <property type="entry name" value="Enolase"/>
    <property type="match status" value="1"/>
</dbReference>
<dbReference type="InterPro" id="IPR046945">
    <property type="entry name" value="RHMD-like"/>
</dbReference>
<organism evidence="5 6">
    <name type="scientific">Agromyces cerinus subsp. cerinus</name>
    <dbReference type="NCBI Taxonomy" id="232089"/>
    <lineage>
        <taxon>Bacteria</taxon>
        <taxon>Bacillati</taxon>
        <taxon>Actinomycetota</taxon>
        <taxon>Actinomycetes</taxon>
        <taxon>Micrococcales</taxon>
        <taxon>Microbacteriaceae</taxon>
        <taxon>Agromyces</taxon>
    </lineage>
</organism>
<dbReference type="SUPFAM" id="SSF54826">
    <property type="entry name" value="Enolase N-terminal domain-like"/>
    <property type="match status" value="1"/>
</dbReference>
<dbReference type="Pfam" id="PF02746">
    <property type="entry name" value="MR_MLE_N"/>
    <property type="match status" value="1"/>
</dbReference>
<dbReference type="Proteomes" id="UP000184699">
    <property type="component" value="Unassembled WGS sequence"/>
</dbReference>
<dbReference type="EMBL" id="FSRJ01000003">
    <property type="protein sequence ID" value="SIO07706.1"/>
    <property type="molecule type" value="Genomic_DNA"/>
</dbReference>
<evidence type="ECO:0000313" key="6">
    <source>
        <dbReference type="Proteomes" id="UP000184699"/>
    </source>
</evidence>
<dbReference type="InterPro" id="IPR029017">
    <property type="entry name" value="Enolase-like_N"/>
</dbReference>
<evidence type="ECO:0000256" key="3">
    <source>
        <dbReference type="ARBA" id="ARBA00022842"/>
    </source>
</evidence>
<dbReference type="GO" id="GO:0000287">
    <property type="term" value="F:magnesium ion binding"/>
    <property type="evidence" value="ECO:0007669"/>
    <property type="project" value="TreeGrafter"/>
</dbReference>
<comment type="cofactor">
    <cofactor evidence="1">
        <name>Mg(2+)</name>
        <dbReference type="ChEBI" id="CHEBI:18420"/>
    </cofactor>
</comment>
<dbReference type="Gene3D" id="3.20.20.120">
    <property type="entry name" value="Enolase-like C-terminal domain"/>
    <property type="match status" value="1"/>
</dbReference>
<keyword evidence="6" id="KW-1185">Reference proteome</keyword>
<accession>A0A1N6GJL7</accession>
<dbReference type="RefSeq" id="WP_074260757.1">
    <property type="nucleotide sequence ID" value="NZ_FSRJ01000003.1"/>
</dbReference>
<proteinExistence type="predicted"/>
<dbReference type="InterPro" id="IPR036849">
    <property type="entry name" value="Enolase-like_C_sf"/>
</dbReference>
<evidence type="ECO:0000256" key="2">
    <source>
        <dbReference type="ARBA" id="ARBA00022723"/>
    </source>
</evidence>
<dbReference type="PANTHER" id="PTHR13794:SF58">
    <property type="entry name" value="MITOCHONDRIAL ENOLASE SUPERFAMILY MEMBER 1"/>
    <property type="match status" value="1"/>
</dbReference>
<dbReference type="GO" id="GO:0016052">
    <property type="term" value="P:carbohydrate catabolic process"/>
    <property type="evidence" value="ECO:0007669"/>
    <property type="project" value="TreeGrafter"/>
</dbReference>
<dbReference type="InterPro" id="IPR029065">
    <property type="entry name" value="Enolase_C-like"/>
</dbReference>
<name>A0A1N6GJL7_9MICO</name>
<dbReference type="InterPro" id="IPR013341">
    <property type="entry name" value="Mandelate_racemase_N_dom"/>
</dbReference>
<keyword evidence="3" id="KW-0460">Magnesium</keyword>
<sequence>MKITHVEVWTVPVPAPSPPFKWRAGLPGSGVAGERGILRIGTDTGATGVAYASRPGSASMLRDLVDRVWRDELLGQDPLQREHLYHRIWELDRLEEFALPYLGTVDLALWDLAAREAGLPLWQFLGGARTRIPAYASTTTFDTTEEFLAVADRALELGYPAIKLHAWGDARRDAALCQALRDHVGPDVPLMYDGSAGFDLPDAISLGHALSDANYLWYEEPMREFSVSAYAALGRAVRVPLLSAETSDGSYMNSADFVSAGAATFGLRLSSELRGGISGAMRTAHLADAFRLRAEPHGMGEAERHLCMAVSNATYYESLVTHTEFVRTDGIDAEGYLLAPVGPGVSLPRGLDYPHALADYVNPDPVALALAAA</sequence>
<dbReference type="PANTHER" id="PTHR13794">
    <property type="entry name" value="ENOLASE SUPERFAMILY, MANDELATE RACEMASE"/>
    <property type="match status" value="1"/>
</dbReference>
<dbReference type="STRING" id="232089.SAMN05443544_2636"/>
<keyword evidence="2" id="KW-0479">Metal-binding</keyword>
<protein>
    <submittedName>
        <fullName evidence="5">L-alanine-DL-glutamate epimerase</fullName>
    </submittedName>
</protein>
<evidence type="ECO:0000259" key="4">
    <source>
        <dbReference type="SMART" id="SM00922"/>
    </source>
</evidence>
<dbReference type="InterPro" id="IPR013342">
    <property type="entry name" value="Mandelate_racemase_C"/>
</dbReference>
<dbReference type="Gene3D" id="3.30.390.10">
    <property type="entry name" value="Enolase-like, N-terminal domain"/>
    <property type="match status" value="1"/>
</dbReference>
<gene>
    <name evidence="5" type="ORF">SAMN05443544_2636</name>
</gene>
<dbReference type="SUPFAM" id="SSF51604">
    <property type="entry name" value="Enolase C-terminal domain-like"/>
    <property type="match status" value="1"/>
</dbReference>